<organism evidence="2 3">
    <name type="scientific">Botrytis hyacinthi</name>
    <dbReference type="NCBI Taxonomy" id="278943"/>
    <lineage>
        <taxon>Eukaryota</taxon>
        <taxon>Fungi</taxon>
        <taxon>Dikarya</taxon>
        <taxon>Ascomycota</taxon>
        <taxon>Pezizomycotina</taxon>
        <taxon>Leotiomycetes</taxon>
        <taxon>Helotiales</taxon>
        <taxon>Sclerotiniaceae</taxon>
        <taxon>Botrytis</taxon>
    </lineage>
</organism>
<gene>
    <name evidence="2" type="ORF">BHYA_0171g00030</name>
</gene>
<name>A0A4Z1GN41_9HELO</name>
<sequence>MEIDPSAEFVGNALASSEISRLRQSSPYSHQKSVPEEYPGHLPTRGGSCAPTRGYLEKKLLTLEERRARASELGSQIVGQGRQSLPHGQPALNFGEQGLLKRSVQLPYGLPDLKFGVQGIQQGGQSLPTGPHLQHSGHKVPRTKILEIQEVLQTNSDLDHSIC</sequence>
<evidence type="ECO:0000256" key="1">
    <source>
        <dbReference type="SAM" id="MobiDB-lite"/>
    </source>
</evidence>
<protein>
    <submittedName>
        <fullName evidence="2">Uncharacterized protein</fullName>
    </submittedName>
</protein>
<reference evidence="2 3" key="1">
    <citation type="submission" date="2017-12" db="EMBL/GenBank/DDBJ databases">
        <title>Comparative genomics of Botrytis spp.</title>
        <authorList>
            <person name="Valero-Jimenez C.A."/>
            <person name="Tapia P."/>
            <person name="Veloso J."/>
            <person name="Silva-Moreno E."/>
            <person name="Staats M."/>
            <person name="Valdes J.H."/>
            <person name="Van Kan J.A.L."/>
        </authorList>
    </citation>
    <scope>NUCLEOTIDE SEQUENCE [LARGE SCALE GENOMIC DNA]</scope>
    <source>
        <strain evidence="2 3">Bh0001</strain>
    </source>
</reference>
<evidence type="ECO:0000313" key="2">
    <source>
        <dbReference type="EMBL" id="TGO35067.1"/>
    </source>
</evidence>
<proteinExistence type="predicted"/>
<dbReference type="AlphaFoldDB" id="A0A4Z1GN41"/>
<keyword evidence="3" id="KW-1185">Reference proteome</keyword>
<evidence type="ECO:0000313" key="3">
    <source>
        <dbReference type="Proteomes" id="UP000297814"/>
    </source>
</evidence>
<accession>A0A4Z1GN41</accession>
<dbReference type="Proteomes" id="UP000297814">
    <property type="component" value="Unassembled WGS sequence"/>
</dbReference>
<feature type="compositionally biased region" description="Polar residues" evidence="1">
    <location>
        <begin position="18"/>
        <end position="32"/>
    </location>
</feature>
<dbReference type="EMBL" id="PQXK01000171">
    <property type="protein sequence ID" value="TGO35067.1"/>
    <property type="molecule type" value="Genomic_DNA"/>
</dbReference>
<feature type="region of interest" description="Disordered" evidence="1">
    <location>
        <begin position="18"/>
        <end position="51"/>
    </location>
</feature>
<comment type="caution">
    <text evidence="2">The sequence shown here is derived from an EMBL/GenBank/DDBJ whole genome shotgun (WGS) entry which is preliminary data.</text>
</comment>